<accession>A0A1C1A5H8</accession>
<evidence type="ECO:0000256" key="1">
    <source>
        <dbReference type="SAM" id="SignalP"/>
    </source>
</evidence>
<organism evidence="2 3">
    <name type="scientific">Paenibacillus pectinilyticus</name>
    <dbReference type="NCBI Taxonomy" id="512399"/>
    <lineage>
        <taxon>Bacteria</taxon>
        <taxon>Bacillati</taxon>
        <taxon>Bacillota</taxon>
        <taxon>Bacilli</taxon>
        <taxon>Bacillales</taxon>
        <taxon>Paenibacillaceae</taxon>
        <taxon>Paenibacillus</taxon>
    </lineage>
</organism>
<dbReference type="AlphaFoldDB" id="A0A1C1A5H8"/>
<evidence type="ECO:0000313" key="2">
    <source>
        <dbReference type="EMBL" id="OCT15816.1"/>
    </source>
</evidence>
<reference evidence="3" key="1">
    <citation type="submission" date="2016-05" db="EMBL/GenBank/DDBJ databases">
        <title>Paenibacillus oryzae. sp. nov., isolated from the rice root.</title>
        <authorList>
            <person name="Zhang J."/>
            <person name="Zhang X."/>
        </authorList>
    </citation>
    <scope>NUCLEOTIDE SEQUENCE [LARGE SCALE GENOMIC DNA]</scope>
    <source>
        <strain evidence="3">KCTC13222</strain>
    </source>
</reference>
<dbReference type="Proteomes" id="UP000093309">
    <property type="component" value="Unassembled WGS sequence"/>
</dbReference>
<protein>
    <submittedName>
        <fullName evidence="2">Uncharacterized protein</fullName>
    </submittedName>
</protein>
<sequence>MIRKIALKVILLAIIATLFSPFLPQDKAEAAVHVKGYYRKNGTYVSPHYRSDPDGIKSNNWSYCGNINPYTGKVGSTDCGTASLGNTDTRSEGEKQADSYVWQAEYYSNQQNYYNALYYYGKVYETGYSYKISSQVSDIALKVSSEAYSLFIIDELTKSLQYYTLLRDCKASPNSLIENAKKNIEIVNEKLKFKSAFSEALWYFNQNDFLNAVLVANSKMVEGNTSTSALEFMKQSAEKLSEKAYSSFISGDYEYSLKCYTALSYLSFVPKELQANGLTNSKIVQSHINNK</sequence>
<dbReference type="STRING" id="512399.A8709_09305"/>
<name>A0A1C1A5H8_9BACL</name>
<dbReference type="RefSeq" id="WP_065851322.1">
    <property type="nucleotide sequence ID" value="NZ_LYPC01000012.1"/>
</dbReference>
<evidence type="ECO:0000313" key="3">
    <source>
        <dbReference type="Proteomes" id="UP000093309"/>
    </source>
</evidence>
<proteinExistence type="predicted"/>
<keyword evidence="3" id="KW-1185">Reference proteome</keyword>
<feature type="signal peptide" evidence="1">
    <location>
        <begin position="1"/>
        <end position="24"/>
    </location>
</feature>
<dbReference type="EMBL" id="LYPC01000012">
    <property type="protein sequence ID" value="OCT15816.1"/>
    <property type="molecule type" value="Genomic_DNA"/>
</dbReference>
<comment type="caution">
    <text evidence="2">The sequence shown here is derived from an EMBL/GenBank/DDBJ whole genome shotgun (WGS) entry which is preliminary data.</text>
</comment>
<feature type="chain" id="PRO_5039421022" evidence="1">
    <location>
        <begin position="25"/>
        <end position="291"/>
    </location>
</feature>
<dbReference type="OrthoDB" id="965391at2"/>
<gene>
    <name evidence="2" type="ORF">A8709_09305</name>
</gene>
<keyword evidence="1" id="KW-0732">Signal</keyword>